<reference evidence="2" key="2">
    <citation type="journal article" date="2016" name="Genome Announc.">
        <title>Draft Genome Sequences of Two Novel Amoeba-Resistant Intranuclear Bacteria, 'Candidatus Berkiella cookevillensis' and 'Candidatus Berkiella aquae'.</title>
        <authorList>
            <person name="Mehari Y.T."/>
            <person name="Arivett B.A."/>
            <person name="Farone A.L."/>
            <person name="Gunderson J.H."/>
            <person name="Farone M.B."/>
        </authorList>
    </citation>
    <scope>NUCLEOTIDE SEQUENCE</scope>
    <source>
        <strain evidence="2">HT99</strain>
    </source>
</reference>
<dbReference type="RefSeq" id="WP_075066848.1">
    <property type="nucleotide sequence ID" value="NZ_LKAJ02000001.1"/>
</dbReference>
<reference evidence="1" key="1">
    <citation type="submission" date="2015-09" db="EMBL/GenBank/DDBJ databases">
        <title>Draft Genome Sequences of Two Novel Amoeba-resistant Intranuclear Bacteria, Candidatus Berkiella cookevillensis and Candidatus Berkiella aquae.</title>
        <authorList>
            <person name="Mehari Y.T."/>
            <person name="Arivett B.A."/>
            <person name="Farone A.L."/>
            <person name="Gunderson J.H."/>
            <person name="Farone M.B."/>
        </authorList>
    </citation>
    <scope>NUCLEOTIDE SEQUENCE [LARGE SCALE GENOMIC DNA]</scope>
    <source>
        <strain evidence="1">HT99</strain>
    </source>
</reference>
<organism evidence="1">
    <name type="scientific">Candidatus Berkiella aquae</name>
    <dbReference type="NCBI Taxonomy" id="295108"/>
    <lineage>
        <taxon>Bacteria</taxon>
        <taxon>Pseudomonadati</taxon>
        <taxon>Pseudomonadota</taxon>
        <taxon>Gammaproteobacteria</taxon>
        <taxon>Candidatus Berkiellales</taxon>
        <taxon>Candidatus Berkiellaceae</taxon>
        <taxon>Candidatus Berkiella</taxon>
    </lineage>
</organism>
<protein>
    <submittedName>
        <fullName evidence="1">Uncharacterized protein</fullName>
    </submittedName>
</protein>
<accession>A0A0Q9YLP9</accession>
<dbReference type="EMBL" id="LKAJ01000009">
    <property type="protein sequence ID" value="KRG20745.1"/>
    <property type="molecule type" value="Genomic_DNA"/>
</dbReference>
<name>A0A0Q9YLP9_9GAMM</name>
<comment type="caution">
    <text evidence="1">The sequence shown here is derived from an EMBL/GenBank/DDBJ whole genome shotgun (WGS) entry which is preliminary data.</text>
</comment>
<evidence type="ECO:0000313" key="2">
    <source>
        <dbReference type="EMBL" id="MCS5710667.1"/>
    </source>
</evidence>
<evidence type="ECO:0000313" key="1">
    <source>
        <dbReference type="EMBL" id="KRG20745.1"/>
    </source>
</evidence>
<dbReference type="Proteomes" id="UP000051497">
    <property type="component" value="Unassembled WGS sequence"/>
</dbReference>
<sequence>MKRGAETELGNNPKKMRYDLNELQRQLDELASTLNNITDQNRTEILEKINNFVSTTPIEQLDVNNLLVIIAKNAKKVFVDDQSAALAIEMLTKALSENIEKIDWNIPSFNVDSNDNMPLFTMMVYILGNALRWSNKVSENDLKFLTNLLNEFITNSNLKINWFEKVGPQNTNIRMPIWHLLVMLSTELNHEFLQNFIYGQYHTMIAMSEIPHLLKNPIRELCKEKHANIANRALASKLYLLNKKFANSGDNASVDILTNEIDLIVKNISAKLWHFNNTCQGLPEDIVKVLNCNIIISELSEFLIDGTQEQQQAFAWYLLTSGRFIYKPTQAEIDQGNADAALLQSTLDKKSYDFTAKLATSDYQDMRPMSELPLFSNPNFNHTIHKRISKALGDLKNEHKLPNFLNSYQRHKITNAIANMNSDFKLDDIKKTINLAMK</sequence>
<dbReference type="AlphaFoldDB" id="A0A0Q9YLP9"/>
<gene>
    <name evidence="2" type="ORF">HT99x_004435</name>
    <name evidence="1" type="ORF">HT99x_02234</name>
</gene>
<evidence type="ECO:0000313" key="3">
    <source>
        <dbReference type="Proteomes" id="UP000051497"/>
    </source>
</evidence>
<reference evidence="2" key="3">
    <citation type="submission" date="2021-06" db="EMBL/GenBank/DDBJ databases">
        <title>Genomic Description and Analysis of Intracellular Bacteria, Candidatus Berkiella cookevillensis and Candidatus Berkiella aquae.</title>
        <authorList>
            <person name="Kidane D.T."/>
            <person name="Mehari Y.T."/>
            <person name="Rice F.C."/>
            <person name="Arivett B.A."/>
            <person name="Farone A.L."/>
            <person name="Berk S.G."/>
            <person name="Farone M.B."/>
        </authorList>
    </citation>
    <scope>NUCLEOTIDE SEQUENCE</scope>
    <source>
        <strain evidence="2">HT99</strain>
    </source>
</reference>
<proteinExistence type="predicted"/>
<keyword evidence="3" id="KW-1185">Reference proteome</keyword>
<dbReference type="EMBL" id="LKAJ02000001">
    <property type="protein sequence ID" value="MCS5710667.1"/>
    <property type="molecule type" value="Genomic_DNA"/>
</dbReference>